<dbReference type="SUPFAM" id="SSF51735">
    <property type="entry name" value="NAD(P)-binding Rossmann-fold domains"/>
    <property type="match status" value="1"/>
</dbReference>
<evidence type="ECO:0000259" key="3">
    <source>
        <dbReference type="SMART" id="SM00822"/>
    </source>
</evidence>
<dbReference type="Gene3D" id="3.40.50.720">
    <property type="entry name" value="NAD(P)-binding Rossmann-like Domain"/>
    <property type="match status" value="1"/>
</dbReference>
<name>A0ABP9EUZ9_9PSEU</name>
<dbReference type="Proteomes" id="UP001500457">
    <property type="component" value="Unassembled WGS sequence"/>
</dbReference>
<dbReference type="EMBL" id="BAABHQ010000015">
    <property type="protein sequence ID" value="GAA4887708.1"/>
    <property type="molecule type" value="Genomic_DNA"/>
</dbReference>
<sequence length="258" mass="25182">MTGPAGAALVTGAAGGIGRAVCLRLADAGTPVALLDRDAEAVEAAAAAVREHGGSAVAVPADVTDGAAVHKAADAAEETLGPLGTLVNVAGVLAVGRVTELDDADWQRCLDVNATGVMHACRAVGARLAERGAGSVVTVASNAAGVPRMGMAAYAASKAAAVAVTRVLGLELAGRGVRANVVCPGSTDTPMLTAMGDLPADHAALVAGSPETFKAGIPLGRVAAPEDVAEVVAFLASDAARHVTLQTVYVDGGASLGP</sequence>
<reference evidence="5" key="1">
    <citation type="journal article" date="2019" name="Int. J. Syst. Evol. Microbiol.">
        <title>The Global Catalogue of Microorganisms (GCM) 10K type strain sequencing project: providing services to taxonomists for standard genome sequencing and annotation.</title>
        <authorList>
            <consortium name="The Broad Institute Genomics Platform"/>
            <consortium name="The Broad Institute Genome Sequencing Center for Infectious Disease"/>
            <person name="Wu L."/>
            <person name="Ma J."/>
        </authorList>
    </citation>
    <scope>NUCLEOTIDE SEQUENCE [LARGE SCALE GENOMIC DNA]</scope>
    <source>
        <strain evidence="5">JCM 17983</strain>
    </source>
</reference>
<protein>
    <submittedName>
        <fullName evidence="4">2,3-dihydro-2,3-dihydroxybenzoate dehydrogenase</fullName>
    </submittedName>
</protein>
<dbReference type="RefSeq" id="WP_274232175.1">
    <property type="nucleotide sequence ID" value="NZ_BAABHQ010000015.1"/>
</dbReference>
<dbReference type="PANTHER" id="PTHR42760">
    <property type="entry name" value="SHORT-CHAIN DEHYDROGENASES/REDUCTASES FAMILY MEMBER"/>
    <property type="match status" value="1"/>
</dbReference>
<evidence type="ECO:0000256" key="1">
    <source>
        <dbReference type="ARBA" id="ARBA00006484"/>
    </source>
</evidence>
<keyword evidence="5" id="KW-1185">Reference proteome</keyword>
<dbReference type="InterPro" id="IPR036291">
    <property type="entry name" value="NAD(P)-bd_dom_sf"/>
</dbReference>
<evidence type="ECO:0000313" key="5">
    <source>
        <dbReference type="Proteomes" id="UP001500457"/>
    </source>
</evidence>
<dbReference type="InterPro" id="IPR057326">
    <property type="entry name" value="KR_dom"/>
</dbReference>
<gene>
    <name evidence="4" type="ORF">GCM10023203_45780</name>
</gene>
<evidence type="ECO:0000256" key="2">
    <source>
        <dbReference type="ARBA" id="ARBA00023002"/>
    </source>
</evidence>
<dbReference type="InterPro" id="IPR003560">
    <property type="entry name" value="DHB_DH"/>
</dbReference>
<dbReference type="InterPro" id="IPR020904">
    <property type="entry name" value="Sc_DH/Rdtase_CS"/>
</dbReference>
<keyword evidence="2" id="KW-0560">Oxidoreductase</keyword>
<proteinExistence type="inferred from homology"/>
<dbReference type="PRINTS" id="PR00080">
    <property type="entry name" value="SDRFAMILY"/>
</dbReference>
<dbReference type="PRINTS" id="PR01397">
    <property type="entry name" value="DHBDHDRGNASE"/>
</dbReference>
<accession>A0ABP9EUZ9</accession>
<evidence type="ECO:0000313" key="4">
    <source>
        <dbReference type="EMBL" id="GAA4887708.1"/>
    </source>
</evidence>
<comment type="caution">
    <text evidence="4">The sequence shown here is derived from an EMBL/GenBank/DDBJ whole genome shotgun (WGS) entry which is preliminary data.</text>
</comment>
<organism evidence="4 5">
    <name type="scientific">Actinomycetospora straminea</name>
    <dbReference type="NCBI Taxonomy" id="663607"/>
    <lineage>
        <taxon>Bacteria</taxon>
        <taxon>Bacillati</taxon>
        <taxon>Actinomycetota</taxon>
        <taxon>Actinomycetes</taxon>
        <taxon>Pseudonocardiales</taxon>
        <taxon>Pseudonocardiaceae</taxon>
        <taxon>Actinomycetospora</taxon>
    </lineage>
</organism>
<dbReference type="PROSITE" id="PS00061">
    <property type="entry name" value="ADH_SHORT"/>
    <property type="match status" value="1"/>
</dbReference>
<dbReference type="PANTHER" id="PTHR42760:SF115">
    <property type="entry name" value="3-OXOACYL-[ACYL-CARRIER-PROTEIN] REDUCTASE FABG"/>
    <property type="match status" value="1"/>
</dbReference>
<feature type="domain" description="Ketoreductase" evidence="3">
    <location>
        <begin position="6"/>
        <end position="176"/>
    </location>
</feature>
<dbReference type="InterPro" id="IPR002347">
    <property type="entry name" value="SDR_fam"/>
</dbReference>
<dbReference type="Pfam" id="PF13561">
    <property type="entry name" value="adh_short_C2"/>
    <property type="match status" value="1"/>
</dbReference>
<comment type="similarity">
    <text evidence="1">Belongs to the short-chain dehydrogenases/reductases (SDR) family.</text>
</comment>
<dbReference type="SMART" id="SM00822">
    <property type="entry name" value="PKS_KR"/>
    <property type="match status" value="1"/>
</dbReference>